<evidence type="ECO:0000256" key="1">
    <source>
        <dbReference type="ARBA" id="ARBA00004613"/>
    </source>
</evidence>
<evidence type="ECO:0000313" key="9">
    <source>
        <dbReference type="Proteomes" id="UP000265140"/>
    </source>
</evidence>
<organism evidence="8 9">
    <name type="scientific">Esox lucius</name>
    <name type="common">Northern pike</name>
    <dbReference type="NCBI Taxonomy" id="8010"/>
    <lineage>
        <taxon>Eukaryota</taxon>
        <taxon>Metazoa</taxon>
        <taxon>Chordata</taxon>
        <taxon>Craniata</taxon>
        <taxon>Vertebrata</taxon>
        <taxon>Euteleostomi</taxon>
        <taxon>Actinopterygii</taxon>
        <taxon>Neopterygii</taxon>
        <taxon>Teleostei</taxon>
        <taxon>Protacanthopterygii</taxon>
        <taxon>Esociformes</taxon>
        <taxon>Esocidae</taxon>
        <taxon>Esox</taxon>
    </lineage>
</organism>
<evidence type="ECO:0000256" key="4">
    <source>
        <dbReference type="ARBA" id="ARBA00022702"/>
    </source>
</evidence>
<evidence type="ECO:0000313" key="8">
    <source>
        <dbReference type="Ensembl" id="ENSELUP00000003572.2"/>
    </source>
</evidence>
<keyword evidence="5" id="KW-1015">Disulfide bond</keyword>
<dbReference type="InterPro" id="IPR036438">
    <property type="entry name" value="Insulin-like_sf"/>
</dbReference>
<reference evidence="8" key="2">
    <citation type="submission" date="2020-02" db="EMBL/GenBank/DDBJ databases">
        <title>Esox lucius (northern pike) genome, fEsoLuc1, primary haplotype.</title>
        <authorList>
            <person name="Myers G."/>
            <person name="Karagic N."/>
            <person name="Meyer A."/>
            <person name="Pippel M."/>
            <person name="Reichard M."/>
            <person name="Winkler S."/>
            <person name="Tracey A."/>
            <person name="Sims Y."/>
            <person name="Howe K."/>
            <person name="Rhie A."/>
            <person name="Formenti G."/>
            <person name="Durbin R."/>
            <person name="Fedrigo O."/>
            <person name="Jarvis E.D."/>
        </authorList>
    </citation>
    <scope>NUCLEOTIDE SEQUENCE [LARGE SCALE GENOMIC DNA]</scope>
</reference>
<dbReference type="InterPro" id="IPR051777">
    <property type="entry name" value="Insulin-like_neuro_ligands"/>
</dbReference>
<evidence type="ECO:0000256" key="5">
    <source>
        <dbReference type="ARBA" id="ARBA00023157"/>
    </source>
</evidence>
<comment type="subunit">
    <text evidence="2">Heterodimer of a B chain and an A chain linked by two disulfide bonds.</text>
</comment>
<keyword evidence="9" id="KW-1185">Reference proteome</keyword>
<reference evidence="8" key="3">
    <citation type="submission" date="2025-08" db="UniProtKB">
        <authorList>
            <consortium name="Ensembl"/>
        </authorList>
    </citation>
    <scope>IDENTIFICATION</scope>
</reference>
<dbReference type="CDD" id="cd04365">
    <property type="entry name" value="IlGF_relaxin_like"/>
    <property type="match status" value="1"/>
</dbReference>
<feature type="signal peptide" evidence="6">
    <location>
        <begin position="1"/>
        <end position="21"/>
    </location>
</feature>
<comment type="subcellular location">
    <subcellularLocation>
        <location evidence="1">Secreted</location>
    </subcellularLocation>
</comment>
<dbReference type="OMA" id="ALARMCC"/>
<dbReference type="PANTHER" id="PTHR20968:SF2">
    <property type="entry name" value="INSULIN-LIKE PEPTIDE INSL5"/>
    <property type="match status" value="1"/>
</dbReference>
<name>A0A3P8XG55_ESOLU</name>
<evidence type="ECO:0000256" key="3">
    <source>
        <dbReference type="ARBA" id="ARBA00022525"/>
    </source>
</evidence>
<accession>A0A3P8XG55</accession>
<dbReference type="SMART" id="SM00078">
    <property type="entry name" value="IlGF"/>
    <property type="match status" value="1"/>
</dbReference>
<dbReference type="PANTHER" id="PTHR20968">
    <property type="entry name" value="ILGF DOMAIN-CONTAINING PROTEIN"/>
    <property type="match status" value="1"/>
</dbReference>
<feature type="domain" description="Insulin-like" evidence="7">
    <location>
        <begin position="30"/>
        <end position="93"/>
    </location>
</feature>
<dbReference type="Bgee" id="ENSELUG00000004774">
    <property type="expression patterns" value="Expressed in stomach and 3 other cell types or tissues"/>
</dbReference>
<dbReference type="SUPFAM" id="SSF56994">
    <property type="entry name" value="Insulin-like"/>
    <property type="match status" value="1"/>
</dbReference>
<dbReference type="Proteomes" id="UP000265140">
    <property type="component" value="Chromosome 3"/>
</dbReference>
<feature type="chain" id="PRO_5030079046" description="Insulin-like domain-containing protein" evidence="6">
    <location>
        <begin position="22"/>
        <end position="93"/>
    </location>
</feature>
<dbReference type="InterPro" id="IPR016179">
    <property type="entry name" value="Insulin-like"/>
</dbReference>
<keyword evidence="3" id="KW-0964">Secreted</keyword>
<keyword evidence="6" id="KW-0732">Signal</keyword>
<evidence type="ECO:0000256" key="6">
    <source>
        <dbReference type="SAM" id="SignalP"/>
    </source>
</evidence>
<reference evidence="8" key="4">
    <citation type="submission" date="2025-09" db="UniProtKB">
        <authorList>
            <consortium name="Ensembl"/>
        </authorList>
    </citation>
    <scope>IDENTIFICATION</scope>
</reference>
<dbReference type="Ensembl" id="ENSELUT00000013816.3">
    <property type="protein sequence ID" value="ENSELUP00000003572.2"/>
    <property type="gene ID" value="ENSELUG00000004774.3"/>
</dbReference>
<dbReference type="GeneTree" id="ENSGT01130000278778"/>
<dbReference type="AlphaFoldDB" id="A0A3P8XG55"/>
<evidence type="ECO:0000259" key="7">
    <source>
        <dbReference type="SMART" id="SM00078"/>
    </source>
</evidence>
<keyword evidence="4" id="KW-0372">Hormone</keyword>
<dbReference type="GO" id="GO:0001664">
    <property type="term" value="F:G protein-coupled receptor binding"/>
    <property type="evidence" value="ECO:0007669"/>
    <property type="project" value="TreeGrafter"/>
</dbReference>
<reference evidence="9" key="1">
    <citation type="journal article" date="2014" name="PLoS ONE">
        <title>The genome and linkage map of the northern pike (Esox lucius): conserved synteny revealed between the salmonid sister group and the Neoteleostei.</title>
        <authorList>
            <person name="Rondeau E.B."/>
            <person name="Minkley D.R."/>
            <person name="Leong J.S."/>
            <person name="Messmer A.M."/>
            <person name="Jantzen J.R."/>
            <person name="von Schalburg K.R."/>
            <person name="Lemon C."/>
            <person name="Bird N.H."/>
            <person name="Koop B.F."/>
        </authorList>
    </citation>
    <scope>NUCLEOTIDE SEQUENCE</scope>
</reference>
<protein>
    <recommendedName>
        <fullName evidence="7">Insulin-like domain-containing protein</fullName>
    </recommendedName>
</protein>
<dbReference type="GO" id="GO:0005576">
    <property type="term" value="C:extracellular region"/>
    <property type="evidence" value="ECO:0007669"/>
    <property type="project" value="UniProtKB-SubCell"/>
</dbReference>
<evidence type="ECO:0000256" key="2">
    <source>
        <dbReference type="ARBA" id="ARBA00011207"/>
    </source>
</evidence>
<proteinExistence type="predicted"/>
<dbReference type="InParanoid" id="A0A3P8XG55"/>
<dbReference type="GO" id="GO:0005179">
    <property type="term" value="F:hormone activity"/>
    <property type="evidence" value="ECO:0007669"/>
    <property type="project" value="UniProtKB-KW"/>
</dbReference>
<sequence length="93" mass="10489">MKSQLLSLLLLFMLCTQEVQTEDEATVTALRLCETKLLRAVVYTCGGSRWRRHPVEDVDGQKGGPQWQRDLSQALARMCCQLGCQKSDLPTMC</sequence>